<organism evidence="1 2">
    <name type="scientific">Silvanigrella aquatica</name>
    <dbReference type="NCBI Taxonomy" id="1915309"/>
    <lineage>
        <taxon>Bacteria</taxon>
        <taxon>Pseudomonadati</taxon>
        <taxon>Bdellovibrionota</taxon>
        <taxon>Oligoflexia</taxon>
        <taxon>Silvanigrellales</taxon>
        <taxon>Silvanigrellaceae</taxon>
        <taxon>Silvanigrella</taxon>
    </lineage>
</organism>
<sequence length="141" mass="16418">MDMHDLLIEAIEKDIPKDFLIKVISQNKKVVNESKQIIQQQQEALLMQIQASYKFAKTGILNLLPQEEEVTAEVNPKLVDVLSDHAEYKLKDLAQLFEISYKNCSKIFNEKEIPHQRRDCKGKIFLGKTVKKYFLSKEPRV</sequence>
<name>A0A1L4D157_9BACT</name>
<dbReference type="RefSeq" id="WP_148697687.1">
    <property type="nucleotide sequence ID" value="NZ_CP017834.1"/>
</dbReference>
<proteinExistence type="predicted"/>
<evidence type="ECO:0000313" key="1">
    <source>
        <dbReference type="EMBL" id="APJ03942.1"/>
    </source>
</evidence>
<dbReference type="EMBL" id="CP017834">
    <property type="protein sequence ID" value="APJ03942.1"/>
    <property type="molecule type" value="Genomic_DNA"/>
</dbReference>
<protein>
    <submittedName>
        <fullName evidence="1">Uncharacterized protein</fullName>
    </submittedName>
</protein>
<dbReference type="KEGG" id="saqi:AXG55_08500"/>
<gene>
    <name evidence="1" type="ORF">AXG55_08500</name>
</gene>
<evidence type="ECO:0000313" key="2">
    <source>
        <dbReference type="Proteomes" id="UP000184731"/>
    </source>
</evidence>
<keyword evidence="2" id="KW-1185">Reference proteome</keyword>
<accession>A0A1L4D157</accession>
<dbReference type="AlphaFoldDB" id="A0A1L4D157"/>
<reference evidence="1 2" key="1">
    <citation type="submission" date="2016-10" db="EMBL/GenBank/DDBJ databases">
        <title>Silvanigrella aquatica sp. nov., isolated from a freshwater lake located in the Black Forest, Germany, description of Silvanigrellaceae fam. nov., Silvanigrellales ord. nov., reclassification of the order Bdellovibrionales in the class Oligoflexia, reclassification of the families Bacteriovoracaceae and Halobacteriovoraceae in the new order Bacteriovoracales ord. nov., and reclassification of the family Pseudobacteriovoracaceae in the order Oligoflexiales.</title>
        <authorList>
            <person name="Hahn M.W."/>
            <person name="Schmidt J."/>
            <person name="Koll U."/>
            <person name="Rohde M."/>
            <person name="Verbag S."/>
            <person name="Pitt A."/>
            <person name="Nakai R."/>
            <person name="Naganuma T."/>
            <person name="Lang E."/>
        </authorList>
    </citation>
    <scope>NUCLEOTIDE SEQUENCE [LARGE SCALE GENOMIC DNA]</scope>
    <source>
        <strain evidence="1 2">MWH-Nonnen-W8red</strain>
    </source>
</reference>
<dbReference type="Proteomes" id="UP000184731">
    <property type="component" value="Chromosome"/>
</dbReference>